<dbReference type="SUPFAM" id="SSF53623">
    <property type="entry name" value="MurD-like peptide ligases, catalytic domain"/>
    <property type="match status" value="1"/>
</dbReference>
<comment type="caution">
    <text evidence="13">The sequence shown here is derived from an EMBL/GenBank/DDBJ whole genome shotgun (WGS) entry which is preliminary data.</text>
</comment>
<dbReference type="PANTHER" id="PTHR43692">
    <property type="entry name" value="UDP-N-ACETYLMURAMOYLALANINE--D-GLUTAMATE LIGASE"/>
    <property type="match status" value="1"/>
</dbReference>
<gene>
    <name evidence="9 13" type="primary">murD</name>
    <name evidence="13" type="ORF">WI372_13790</name>
</gene>
<dbReference type="Gene3D" id="3.40.1190.10">
    <property type="entry name" value="Mur-like, catalytic domain"/>
    <property type="match status" value="1"/>
</dbReference>
<dbReference type="EC" id="6.3.2.9" evidence="9 10"/>
<evidence type="ECO:0000256" key="4">
    <source>
        <dbReference type="ARBA" id="ARBA00022598"/>
    </source>
</evidence>
<keyword evidence="4 9" id="KW-0436">Ligase</keyword>
<keyword evidence="5 9" id="KW-0132">Cell division</keyword>
<dbReference type="RefSeq" id="WP_405276802.1">
    <property type="nucleotide sequence ID" value="NZ_JBBHLI010000009.1"/>
</dbReference>
<dbReference type="Gene3D" id="3.90.190.20">
    <property type="entry name" value="Mur ligase, C-terminal domain"/>
    <property type="match status" value="1"/>
</dbReference>
<dbReference type="PANTHER" id="PTHR43692:SF1">
    <property type="entry name" value="UDP-N-ACETYLMURAMOYLALANINE--D-GLUTAMATE LIGASE"/>
    <property type="match status" value="1"/>
</dbReference>
<dbReference type="PROSITE" id="PS01011">
    <property type="entry name" value="FOLYLPOLYGLU_SYNT_1"/>
    <property type="match status" value="1"/>
</dbReference>
<dbReference type="SUPFAM" id="SSF51984">
    <property type="entry name" value="MurCD N-terminal domain"/>
    <property type="match status" value="1"/>
</dbReference>
<evidence type="ECO:0000256" key="5">
    <source>
        <dbReference type="ARBA" id="ARBA00022618"/>
    </source>
</evidence>
<name>A0ABU9EDU4_9BACT</name>
<dbReference type="NCBIfam" id="TIGR01087">
    <property type="entry name" value="murD"/>
    <property type="match status" value="1"/>
</dbReference>
<reference evidence="13 14" key="1">
    <citation type="submission" date="2024-02" db="EMBL/GenBank/DDBJ databases">
        <title>A novel Gemmatimonadota bacterium.</title>
        <authorList>
            <person name="Du Z.-J."/>
            <person name="Ye Y.-Q."/>
        </authorList>
    </citation>
    <scope>NUCLEOTIDE SEQUENCE [LARGE SCALE GENOMIC DNA]</scope>
    <source>
        <strain evidence="13 14">DH-20</strain>
    </source>
</reference>
<dbReference type="InterPro" id="IPR036565">
    <property type="entry name" value="Mur-like_cat_sf"/>
</dbReference>
<evidence type="ECO:0000313" key="14">
    <source>
        <dbReference type="Proteomes" id="UP001484239"/>
    </source>
</evidence>
<dbReference type="Pfam" id="PF21799">
    <property type="entry name" value="MurD-like_N"/>
    <property type="match status" value="1"/>
</dbReference>
<dbReference type="EMBL" id="JBBHLI010000009">
    <property type="protein sequence ID" value="MEK9502060.1"/>
    <property type="molecule type" value="Genomic_DNA"/>
</dbReference>
<evidence type="ECO:0000256" key="9">
    <source>
        <dbReference type="HAMAP-Rule" id="MF_00639"/>
    </source>
</evidence>
<accession>A0ABU9EDU4</accession>
<evidence type="ECO:0000256" key="2">
    <source>
        <dbReference type="ARBA" id="ARBA00004752"/>
    </source>
</evidence>
<sequence length="459" mass="47398">MTVAILGLGSSGDAAARLALVQGDHPYVSDLRTDAATAARAAHLEELGADVELGAHDLDRIAAADVVVVSPGIPPHAPVLLELRRRGCRWVSEPDYAARFYRAPLIGVTGTNGKTTTTLLIAHLLREAGVPVGVGGNVGGGLAPAASDLALLEPAPAWFVVEVSSFQLADTATFAPDIGVVTNLAPDHLDRYASVAEYWADKAHLFDRADADSRWVLADQPEVVALSGDRPGRRYLFSTTRTEGVHAFLRDGVLTLRVDEGAGDGSDDGAEESLVAIEALPLLGLHNVANALAAALAVRLAGVPAASIAAGLMTASALPHRMEPVGERDGVVWVNDSKATNVAATVSAVVSAGAPLVLLLGGFDKGESLDPLVASLPGPVRAAVCFGAAGPRFAARLREVEGLALHEAADLAGAVALARTLAQAGDWILLSPASSSFDEFDNYEARGRRFAALAVEEAA</sequence>
<keyword evidence="7 9" id="KW-0067">ATP-binding</keyword>
<evidence type="ECO:0000313" key="13">
    <source>
        <dbReference type="EMBL" id="MEK9502060.1"/>
    </source>
</evidence>
<protein>
    <recommendedName>
        <fullName evidence="9 10">UDP-N-acetylmuramoylalanine--D-glutamate ligase</fullName>
        <ecNumber evidence="9 10">6.3.2.9</ecNumber>
    </recommendedName>
    <alternativeName>
        <fullName evidence="9">D-glutamic acid-adding enzyme</fullName>
    </alternativeName>
    <alternativeName>
        <fullName evidence="9">UDP-N-acetylmuramoyl-L-alanyl-D-glutamate synthetase</fullName>
    </alternativeName>
</protein>
<evidence type="ECO:0000256" key="1">
    <source>
        <dbReference type="ARBA" id="ARBA00004496"/>
    </source>
</evidence>
<dbReference type="InterPro" id="IPR005762">
    <property type="entry name" value="MurD"/>
</dbReference>
<dbReference type="SUPFAM" id="SSF53244">
    <property type="entry name" value="MurD-like peptide ligases, peptide-binding domain"/>
    <property type="match status" value="1"/>
</dbReference>
<dbReference type="Proteomes" id="UP001484239">
    <property type="component" value="Unassembled WGS sequence"/>
</dbReference>
<comment type="subcellular location">
    <subcellularLocation>
        <location evidence="1 9 10">Cytoplasm</location>
    </subcellularLocation>
</comment>
<dbReference type="InterPro" id="IPR036615">
    <property type="entry name" value="Mur_ligase_C_dom_sf"/>
</dbReference>
<evidence type="ECO:0000256" key="8">
    <source>
        <dbReference type="ARBA" id="ARBA00023306"/>
    </source>
</evidence>
<keyword evidence="6 9" id="KW-0547">Nucleotide-binding</keyword>
<evidence type="ECO:0000256" key="10">
    <source>
        <dbReference type="RuleBase" id="RU003664"/>
    </source>
</evidence>
<keyword evidence="14" id="KW-1185">Reference proteome</keyword>
<dbReference type="InterPro" id="IPR018109">
    <property type="entry name" value="Folylpolyglutamate_synth_CS"/>
</dbReference>
<dbReference type="InterPro" id="IPR013221">
    <property type="entry name" value="Mur_ligase_cen"/>
</dbReference>
<dbReference type="GO" id="GO:0008764">
    <property type="term" value="F:UDP-N-acetylmuramoylalanine-D-glutamate ligase activity"/>
    <property type="evidence" value="ECO:0007669"/>
    <property type="project" value="UniProtKB-EC"/>
</dbReference>
<keyword evidence="9 10" id="KW-0573">Peptidoglycan synthesis</keyword>
<evidence type="ECO:0000256" key="7">
    <source>
        <dbReference type="ARBA" id="ARBA00022840"/>
    </source>
</evidence>
<comment type="catalytic activity">
    <reaction evidence="9 10">
        <text>UDP-N-acetyl-alpha-D-muramoyl-L-alanine + D-glutamate + ATP = UDP-N-acetyl-alpha-D-muramoyl-L-alanyl-D-glutamate + ADP + phosphate + H(+)</text>
        <dbReference type="Rhea" id="RHEA:16429"/>
        <dbReference type="ChEBI" id="CHEBI:15378"/>
        <dbReference type="ChEBI" id="CHEBI:29986"/>
        <dbReference type="ChEBI" id="CHEBI:30616"/>
        <dbReference type="ChEBI" id="CHEBI:43474"/>
        <dbReference type="ChEBI" id="CHEBI:83898"/>
        <dbReference type="ChEBI" id="CHEBI:83900"/>
        <dbReference type="ChEBI" id="CHEBI:456216"/>
        <dbReference type="EC" id="6.3.2.9"/>
    </reaction>
</comment>
<comment type="pathway">
    <text evidence="2 9 10">Cell wall biogenesis; peptidoglycan biosynthesis.</text>
</comment>
<keyword evidence="9 10" id="KW-0133">Cell shape</keyword>
<dbReference type="HAMAP" id="MF_00639">
    <property type="entry name" value="MurD"/>
    <property type="match status" value="1"/>
</dbReference>
<feature type="binding site" evidence="9">
    <location>
        <begin position="110"/>
        <end position="116"/>
    </location>
    <ligand>
        <name>ATP</name>
        <dbReference type="ChEBI" id="CHEBI:30616"/>
    </ligand>
</feature>
<keyword evidence="9 10" id="KW-0961">Cell wall biogenesis/degradation</keyword>
<evidence type="ECO:0000259" key="12">
    <source>
        <dbReference type="Pfam" id="PF08245"/>
    </source>
</evidence>
<dbReference type="Pfam" id="PF02875">
    <property type="entry name" value="Mur_ligase_C"/>
    <property type="match status" value="1"/>
</dbReference>
<feature type="domain" description="Mur ligase C-terminal" evidence="11">
    <location>
        <begin position="320"/>
        <end position="433"/>
    </location>
</feature>
<dbReference type="Gene3D" id="3.40.50.720">
    <property type="entry name" value="NAD(P)-binding Rossmann-like Domain"/>
    <property type="match status" value="1"/>
</dbReference>
<evidence type="ECO:0000256" key="3">
    <source>
        <dbReference type="ARBA" id="ARBA00022490"/>
    </source>
</evidence>
<keyword evidence="8 9" id="KW-0131">Cell cycle</keyword>
<evidence type="ECO:0000256" key="6">
    <source>
        <dbReference type="ARBA" id="ARBA00022741"/>
    </source>
</evidence>
<dbReference type="Pfam" id="PF08245">
    <property type="entry name" value="Mur_ligase_M"/>
    <property type="match status" value="1"/>
</dbReference>
<keyword evidence="3 9" id="KW-0963">Cytoplasm</keyword>
<evidence type="ECO:0000259" key="11">
    <source>
        <dbReference type="Pfam" id="PF02875"/>
    </source>
</evidence>
<comment type="function">
    <text evidence="9 10">Cell wall formation. Catalyzes the addition of glutamate to the nucleotide precursor UDP-N-acetylmuramoyl-L-alanine (UMA).</text>
</comment>
<dbReference type="InterPro" id="IPR004101">
    <property type="entry name" value="Mur_ligase_C"/>
</dbReference>
<organism evidence="13 14">
    <name type="scientific">Gaopeijia maritima</name>
    <dbReference type="NCBI Taxonomy" id="3119007"/>
    <lineage>
        <taxon>Bacteria</taxon>
        <taxon>Pseudomonadati</taxon>
        <taxon>Gemmatimonadota</taxon>
        <taxon>Longimicrobiia</taxon>
        <taxon>Gaopeijiales</taxon>
        <taxon>Gaopeijiaceae</taxon>
        <taxon>Gaopeijia</taxon>
    </lineage>
</organism>
<feature type="domain" description="Mur ligase central" evidence="12">
    <location>
        <begin position="108"/>
        <end position="297"/>
    </location>
</feature>
<comment type="similarity">
    <text evidence="9">Belongs to the MurCDEF family.</text>
</comment>
<proteinExistence type="inferred from homology"/>